<name>A0A0F9WWU3_9ZZZZ</name>
<accession>A0A0F9WWU3</accession>
<organism evidence="1">
    <name type="scientific">marine sediment metagenome</name>
    <dbReference type="NCBI Taxonomy" id="412755"/>
    <lineage>
        <taxon>unclassified sequences</taxon>
        <taxon>metagenomes</taxon>
        <taxon>ecological metagenomes</taxon>
    </lineage>
</organism>
<dbReference type="AlphaFoldDB" id="A0A0F9WWU3"/>
<evidence type="ECO:0000313" key="1">
    <source>
        <dbReference type="EMBL" id="KKN90846.1"/>
    </source>
</evidence>
<sequence length="107" mass="13181">MHEVLREKEVCDKCKKVTFKEEYITLCDCCDKEIPKDSDSWRYTMRMVKEEQPECNSHMGRDDWKFDFCSFECFIKNLKNTQNYKYDHIWGYNLNKEDIKKLLEMIR</sequence>
<comment type="caution">
    <text evidence="1">The sequence shown here is derived from an EMBL/GenBank/DDBJ whole genome shotgun (WGS) entry which is preliminary data.</text>
</comment>
<gene>
    <name evidence="1" type="ORF">LCGC14_0224290</name>
</gene>
<protein>
    <submittedName>
        <fullName evidence="1">Uncharacterized protein</fullName>
    </submittedName>
</protein>
<dbReference type="EMBL" id="LAZR01000107">
    <property type="protein sequence ID" value="KKN90846.1"/>
    <property type="molecule type" value="Genomic_DNA"/>
</dbReference>
<reference evidence="1" key="1">
    <citation type="journal article" date="2015" name="Nature">
        <title>Complex archaea that bridge the gap between prokaryotes and eukaryotes.</title>
        <authorList>
            <person name="Spang A."/>
            <person name="Saw J.H."/>
            <person name="Jorgensen S.L."/>
            <person name="Zaremba-Niedzwiedzka K."/>
            <person name="Martijn J."/>
            <person name="Lind A.E."/>
            <person name="van Eijk R."/>
            <person name="Schleper C."/>
            <person name="Guy L."/>
            <person name="Ettema T.J."/>
        </authorList>
    </citation>
    <scope>NUCLEOTIDE SEQUENCE</scope>
</reference>
<proteinExistence type="predicted"/>